<dbReference type="Gene3D" id="1.20.1260.60">
    <property type="entry name" value="Vacuolar protein sorting-associated protein Ist1"/>
    <property type="match status" value="1"/>
</dbReference>
<name>A0A6M2EE99_9ROSI</name>
<protein>
    <submittedName>
        <fullName evidence="1">Uncharacterized protein</fullName>
    </submittedName>
</protein>
<reference evidence="1" key="1">
    <citation type="submission" date="2020-03" db="EMBL/GenBank/DDBJ databases">
        <authorList>
            <person name="Zhang R."/>
        </authorList>
    </citation>
    <scope>NUCLEOTIDE SEQUENCE</scope>
</reference>
<dbReference type="InterPro" id="IPR042277">
    <property type="entry name" value="IST1-like"/>
</dbReference>
<evidence type="ECO:0000313" key="1">
    <source>
        <dbReference type="EMBL" id="NUU83490.1"/>
    </source>
</evidence>
<dbReference type="EMBL" id="GILB01003157">
    <property type="protein sequence ID" value="NUU83490.1"/>
    <property type="molecule type" value="Transcribed_RNA"/>
</dbReference>
<accession>A0A6M2EE99</accession>
<sequence length="164" mass="18960">MSLLNQLFNRGVFGSKCKTCLNLAISRIKLLQNKRDLQLKHMRNFFRLDEKQWLEFELNVYHGKRIYGLHMRYWSCSSSLYLRVFPFLKVIGGSKQIVAEATLLQAPTKQSSPLSPLSNGVHRTTIWIANKDLIIFKLLALRAISPRLLLTKLNHQSGIIMPDH</sequence>
<proteinExistence type="predicted"/>
<organism evidence="1">
    <name type="scientific">Populus davidiana</name>
    <dbReference type="NCBI Taxonomy" id="266767"/>
    <lineage>
        <taxon>Eukaryota</taxon>
        <taxon>Viridiplantae</taxon>
        <taxon>Streptophyta</taxon>
        <taxon>Embryophyta</taxon>
        <taxon>Tracheophyta</taxon>
        <taxon>Spermatophyta</taxon>
        <taxon>Magnoliopsida</taxon>
        <taxon>eudicotyledons</taxon>
        <taxon>Gunneridae</taxon>
        <taxon>Pentapetalae</taxon>
        <taxon>rosids</taxon>
        <taxon>fabids</taxon>
        <taxon>Malpighiales</taxon>
        <taxon>Salicaceae</taxon>
        <taxon>Saliceae</taxon>
        <taxon>Populus</taxon>
    </lineage>
</organism>
<dbReference type="AlphaFoldDB" id="A0A6M2EE99"/>